<evidence type="ECO:0000256" key="1">
    <source>
        <dbReference type="ARBA" id="ARBA00004651"/>
    </source>
</evidence>
<keyword evidence="2" id="KW-0813">Transport</keyword>
<feature type="transmembrane region" description="Helical" evidence="6">
    <location>
        <begin position="66"/>
        <end position="86"/>
    </location>
</feature>
<dbReference type="CDD" id="cd17316">
    <property type="entry name" value="MFS_SV2_like"/>
    <property type="match status" value="1"/>
</dbReference>
<keyword evidence="3 6" id="KW-0812">Transmembrane</keyword>
<proteinExistence type="predicted"/>
<comment type="subcellular location">
    <subcellularLocation>
        <location evidence="1">Cell membrane</location>
        <topology evidence="1">Multi-pass membrane protein</topology>
    </subcellularLocation>
</comment>
<dbReference type="EMBL" id="JAUSTP010000018">
    <property type="protein sequence ID" value="MDQ0190451.1"/>
    <property type="molecule type" value="Genomic_DNA"/>
</dbReference>
<feature type="transmembrane region" description="Helical" evidence="6">
    <location>
        <begin position="98"/>
        <end position="118"/>
    </location>
</feature>
<gene>
    <name evidence="8" type="ORF">J2S03_002315</name>
</gene>
<dbReference type="PROSITE" id="PS00216">
    <property type="entry name" value="SUGAR_TRANSPORT_1"/>
    <property type="match status" value="1"/>
</dbReference>
<keyword evidence="5 6" id="KW-0472">Membrane</keyword>
<dbReference type="PANTHER" id="PTHR23508:SF10">
    <property type="entry name" value="CARBOXYLIC ACID TRANSPORTER PROTEIN HOMOLOG"/>
    <property type="match status" value="1"/>
</dbReference>
<comment type="caution">
    <text evidence="8">The sequence shown here is derived from an EMBL/GenBank/DDBJ whole genome shotgun (WGS) entry which is preliminary data.</text>
</comment>
<reference evidence="8 9" key="1">
    <citation type="submission" date="2023-07" db="EMBL/GenBank/DDBJ databases">
        <title>Genomic Encyclopedia of Type Strains, Phase IV (KMG-IV): sequencing the most valuable type-strain genomes for metagenomic binning, comparative biology and taxonomic classification.</title>
        <authorList>
            <person name="Goeker M."/>
        </authorList>
    </citation>
    <scope>NUCLEOTIDE SEQUENCE [LARGE SCALE GENOMIC DNA]</scope>
    <source>
        <strain evidence="8 9">DSM 4006</strain>
    </source>
</reference>
<dbReference type="InterPro" id="IPR005828">
    <property type="entry name" value="MFS_sugar_transport-like"/>
</dbReference>
<dbReference type="InterPro" id="IPR020846">
    <property type="entry name" value="MFS_dom"/>
</dbReference>
<accession>A0ABT9XJG6</accession>
<feature type="domain" description="Major facilitator superfamily (MFS) profile" evidence="7">
    <location>
        <begin position="29"/>
        <end position="453"/>
    </location>
</feature>
<dbReference type="PROSITE" id="PS50850">
    <property type="entry name" value="MFS"/>
    <property type="match status" value="1"/>
</dbReference>
<keyword evidence="9" id="KW-1185">Reference proteome</keyword>
<dbReference type="Pfam" id="PF00083">
    <property type="entry name" value="Sugar_tr"/>
    <property type="match status" value="1"/>
</dbReference>
<dbReference type="InterPro" id="IPR036259">
    <property type="entry name" value="MFS_trans_sf"/>
</dbReference>
<evidence type="ECO:0000256" key="6">
    <source>
        <dbReference type="SAM" id="Phobius"/>
    </source>
</evidence>
<feature type="transmembrane region" description="Helical" evidence="6">
    <location>
        <begin position="37"/>
        <end position="60"/>
    </location>
</feature>
<dbReference type="PANTHER" id="PTHR23508">
    <property type="entry name" value="CARBOXYLIC ACID TRANSPORTER PROTEIN HOMOLOG"/>
    <property type="match status" value="1"/>
</dbReference>
<name>A0ABT9XJG6_9BACL</name>
<organism evidence="8 9">
    <name type="scientific">Alicyclobacillus cycloheptanicus</name>
    <dbReference type="NCBI Taxonomy" id="1457"/>
    <lineage>
        <taxon>Bacteria</taxon>
        <taxon>Bacillati</taxon>
        <taxon>Bacillota</taxon>
        <taxon>Bacilli</taxon>
        <taxon>Bacillales</taxon>
        <taxon>Alicyclobacillaceae</taxon>
        <taxon>Alicyclobacillus</taxon>
    </lineage>
</organism>
<dbReference type="Gene3D" id="1.20.1250.20">
    <property type="entry name" value="MFS general substrate transporter like domains"/>
    <property type="match status" value="1"/>
</dbReference>
<evidence type="ECO:0000256" key="2">
    <source>
        <dbReference type="ARBA" id="ARBA00022448"/>
    </source>
</evidence>
<evidence type="ECO:0000313" key="9">
    <source>
        <dbReference type="Proteomes" id="UP001232973"/>
    </source>
</evidence>
<dbReference type="InterPro" id="IPR005829">
    <property type="entry name" value="Sugar_transporter_CS"/>
</dbReference>
<feature type="transmembrane region" description="Helical" evidence="6">
    <location>
        <begin position="362"/>
        <end position="387"/>
    </location>
</feature>
<feature type="transmembrane region" description="Helical" evidence="6">
    <location>
        <begin position="399"/>
        <end position="423"/>
    </location>
</feature>
<dbReference type="RefSeq" id="WP_274457490.1">
    <property type="nucleotide sequence ID" value="NZ_CP067097.1"/>
</dbReference>
<evidence type="ECO:0000313" key="8">
    <source>
        <dbReference type="EMBL" id="MDQ0190451.1"/>
    </source>
</evidence>
<evidence type="ECO:0000259" key="7">
    <source>
        <dbReference type="PROSITE" id="PS50850"/>
    </source>
</evidence>
<dbReference type="Proteomes" id="UP001232973">
    <property type="component" value="Unassembled WGS sequence"/>
</dbReference>
<feature type="transmembrane region" description="Helical" evidence="6">
    <location>
        <begin position="429"/>
        <end position="448"/>
    </location>
</feature>
<dbReference type="SUPFAM" id="SSF103473">
    <property type="entry name" value="MFS general substrate transporter"/>
    <property type="match status" value="1"/>
</dbReference>
<keyword evidence="4 6" id="KW-1133">Transmembrane helix</keyword>
<evidence type="ECO:0000256" key="5">
    <source>
        <dbReference type="ARBA" id="ARBA00023136"/>
    </source>
</evidence>
<feature type="transmembrane region" description="Helical" evidence="6">
    <location>
        <begin position="181"/>
        <end position="198"/>
    </location>
</feature>
<feature type="transmembrane region" description="Helical" evidence="6">
    <location>
        <begin position="307"/>
        <end position="328"/>
    </location>
</feature>
<feature type="transmembrane region" description="Helical" evidence="6">
    <location>
        <begin position="272"/>
        <end position="292"/>
    </location>
</feature>
<evidence type="ECO:0000256" key="3">
    <source>
        <dbReference type="ARBA" id="ARBA00022692"/>
    </source>
</evidence>
<sequence>MTGLEYGSEYSVVQQKLDNAPISSVHRKINMLIAGGMFIDGINLYMLSPILALFVVSGFSNVNHNANILFCNFLGLAIGSIVSGVVADRLGRQKMYQINLFVFGFASIIAALMPNVVWFTVFRFIIGLALGGEIITGYSTLAEFVPPRRRGVNNNLLNAVVSIGQPVSAFVGLALLPTVGWRSMFIVVGILGLVMWALRKTLPESPRWLEKNGYITLATTIADGISNGESLRSIREKVKGIGRDTEGTHSSAVKKKLGFAQLFSGKLIKRTIIAILLQCVQLCVVFGFTSWVPTMFVSAHFTLAHSLYYTAVMGLGLPIGGLVGVFWSDSLGRKAVMVGSGILGCAFGVLYGITLIHGGSPVVILLLGFLTEVTIMAFGGVSISTYLPELFPTEVRVTGTGLAVAIGRVASAVFPYAVVAVLHHYGVEWVFGMIAFVLAIGVVTALFGEETNKRSLEELDREVLSI</sequence>
<evidence type="ECO:0000256" key="4">
    <source>
        <dbReference type="ARBA" id="ARBA00022989"/>
    </source>
</evidence>
<protein>
    <submittedName>
        <fullName evidence="8">MFS transporter</fullName>
    </submittedName>
</protein>
<feature type="transmembrane region" description="Helical" evidence="6">
    <location>
        <begin position="335"/>
        <end position="356"/>
    </location>
</feature>